<dbReference type="PROSITE" id="PS00101">
    <property type="entry name" value="HEXAPEP_TRANSFERASES"/>
    <property type="match status" value="1"/>
</dbReference>
<organism evidence="3 4">
    <name type="scientific">Proteiniclasticum sediminis</name>
    <dbReference type="NCBI Taxonomy" id="2804028"/>
    <lineage>
        <taxon>Bacteria</taxon>
        <taxon>Bacillati</taxon>
        <taxon>Bacillota</taxon>
        <taxon>Clostridia</taxon>
        <taxon>Eubacteriales</taxon>
        <taxon>Clostridiaceae</taxon>
        <taxon>Proteiniclasticum</taxon>
    </lineage>
</organism>
<accession>A0A941CPU4</accession>
<keyword evidence="4" id="KW-1185">Reference proteome</keyword>
<dbReference type="AlphaFoldDB" id="A0A941CPU4"/>
<keyword evidence="1" id="KW-0808">Transferase</keyword>
<comment type="caution">
    <text evidence="3">The sequence shown here is derived from an EMBL/GenBank/DDBJ whole genome shotgun (WGS) entry which is preliminary data.</text>
</comment>
<reference evidence="3" key="1">
    <citation type="submission" date="2021-04" db="EMBL/GenBank/DDBJ databases">
        <title>Proteiniclasticum sedimins sp. nov., an obligate anaerobic bacterium isolated from anaerobic sludge.</title>
        <authorList>
            <person name="Liu J."/>
        </authorList>
    </citation>
    <scope>NUCLEOTIDE SEQUENCE</scope>
    <source>
        <strain evidence="3">BAD-10</strain>
    </source>
</reference>
<proteinExistence type="predicted"/>
<protein>
    <submittedName>
        <fullName evidence="3">Acetyltransferase</fullName>
    </submittedName>
</protein>
<gene>
    <name evidence="3" type="ORF">KCG48_04450</name>
</gene>
<dbReference type="InterPro" id="IPR011004">
    <property type="entry name" value="Trimer_LpxA-like_sf"/>
</dbReference>
<dbReference type="InterPro" id="IPR018357">
    <property type="entry name" value="Hexapep_transf_CS"/>
</dbReference>
<dbReference type="GO" id="GO:0016740">
    <property type="term" value="F:transferase activity"/>
    <property type="evidence" value="ECO:0007669"/>
    <property type="project" value="UniProtKB-KW"/>
</dbReference>
<evidence type="ECO:0000256" key="1">
    <source>
        <dbReference type="ARBA" id="ARBA00022679"/>
    </source>
</evidence>
<dbReference type="InterPro" id="IPR051159">
    <property type="entry name" value="Hexapeptide_acetyltransf"/>
</dbReference>
<dbReference type="PANTHER" id="PTHR23416:SF78">
    <property type="entry name" value="LIPOPOLYSACCHARIDE BIOSYNTHESIS O-ACETYL TRANSFERASE WBBJ-RELATED"/>
    <property type="match status" value="1"/>
</dbReference>
<dbReference type="SUPFAM" id="SSF51161">
    <property type="entry name" value="Trimeric LpxA-like enzymes"/>
    <property type="match status" value="1"/>
</dbReference>
<dbReference type="PANTHER" id="PTHR23416">
    <property type="entry name" value="SIALIC ACID SYNTHASE-RELATED"/>
    <property type="match status" value="1"/>
</dbReference>
<keyword evidence="2" id="KW-0677">Repeat</keyword>
<dbReference type="EMBL" id="JAGSCS010000004">
    <property type="protein sequence ID" value="MBR0575588.1"/>
    <property type="molecule type" value="Genomic_DNA"/>
</dbReference>
<dbReference type="Proteomes" id="UP000675379">
    <property type="component" value="Unassembled WGS sequence"/>
</dbReference>
<dbReference type="CDD" id="cd04647">
    <property type="entry name" value="LbH_MAT_like"/>
    <property type="match status" value="1"/>
</dbReference>
<evidence type="ECO:0000313" key="3">
    <source>
        <dbReference type="EMBL" id="MBR0575588.1"/>
    </source>
</evidence>
<evidence type="ECO:0000313" key="4">
    <source>
        <dbReference type="Proteomes" id="UP000675379"/>
    </source>
</evidence>
<name>A0A941CPU4_9CLOT</name>
<evidence type="ECO:0000256" key="2">
    <source>
        <dbReference type="ARBA" id="ARBA00022737"/>
    </source>
</evidence>
<dbReference type="Gene3D" id="2.160.10.10">
    <property type="entry name" value="Hexapeptide repeat proteins"/>
    <property type="match status" value="1"/>
</dbReference>
<dbReference type="Pfam" id="PF00132">
    <property type="entry name" value="Hexapep"/>
    <property type="match status" value="1"/>
</dbReference>
<dbReference type="InterPro" id="IPR001451">
    <property type="entry name" value="Hexapep"/>
</dbReference>
<sequence>MGSYSLSETLKSVHALVLTKVFYPGARLIRRPFHIRGRKHLSFGQGFTTGYSCRFDLDNESASGDAGEIRLILGKNCKIGDNVHIVASERVTIGDDCLMASKIFISDTSHGEYGHEDAADPSEAPDERKLITRPVTIGHQVWIGENAVILPGVTIGDGAVIGANALVNKDVPAGAIVGGIPAKVLKQWNPQTKVWEKV</sequence>